<evidence type="ECO:0000313" key="1">
    <source>
        <dbReference type="EnsemblMetazoa" id="tetur25g00470.1"/>
    </source>
</evidence>
<dbReference type="Proteomes" id="UP000015104">
    <property type="component" value="Unassembled WGS sequence"/>
</dbReference>
<dbReference type="EMBL" id="CAEY01000675">
    <property type="status" value="NOT_ANNOTATED_CDS"/>
    <property type="molecule type" value="Genomic_DNA"/>
</dbReference>
<keyword evidence="2" id="KW-1185">Reference proteome</keyword>
<dbReference type="HOGENOM" id="CLU_3421566_0_0_1"/>
<reference evidence="1" key="2">
    <citation type="submission" date="2015-06" db="UniProtKB">
        <authorList>
            <consortium name="EnsemblMetazoa"/>
        </authorList>
    </citation>
    <scope>IDENTIFICATION</scope>
</reference>
<proteinExistence type="predicted"/>
<name>T1KWY5_TETUR</name>
<reference evidence="2" key="1">
    <citation type="submission" date="2011-08" db="EMBL/GenBank/DDBJ databases">
        <authorList>
            <person name="Rombauts S."/>
        </authorList>
    </citation>
    <scope>NUCLEOTIDE SEQUENCE</scope>
    <source>
        <strain evidence="2">London</strain>
    </source>
</reference>
<sequence>MIPTLIANAFVPILKTDYNEDGEK</sequence>
<organism evidence="1 2">
    <name type="scientific">Tetranychus urticae</name>
    <name type="common">Two-spotted spider mite</name>
    <dbReference type="NCBI Taxonomy" id="32264"/>
    <lineage>
        <taxon>Eukaryota</taxon>
        <taxon>Metazoa</taxon>
        <taxon>Ecdysozoa</taxon>
        <taxon>Arthropoda</taxon>
        <taxon>Chelicerata</taxon>
        <taxon>Arachnida</taxon>
        <taxon>Acari</taxon>
        <taxon>Acariformes</taxon>
        <taxon>Trombidiformes</taxon>
        <taxon>Prostigmata</taxon>
        <taxon>Eleutherengona</taxon>
        <taxon>Raphignathae</taxon>
        <taxon>Tetranychoidea</taxon>
        <taxon>Tetranychidae</taxon>
        <taxon>Tetranychus</taxon>
    </lineage>
</organism>
<dbReference type="AlphaFoldDB" id="T1KWY5"/>
<evidence type="ECO:0000313" key="2">
    <source>
        <dbReference type="Proteomes" id="UP000015104"/>
    </source>
</evidence>
<accession>T1KWY5</accession>
<protein>
    <submittedName>
        <fullName evidence="1">Uncharacterized protein</fullName>
    </submittedName>
</protein>
<dbReference type="EnsemblMetazoa" id="tetur25g00470.1">
    <property type="protein sequence ID" value="tetur25g00470.1"/>
    <property type="gene ID" value="tetur25g00470"/>
</dbReference>